<sequence>MKSVDQSLPKGKDGAGAREWMFWSLVRHLFTTCYKRSEESPMILSYSVGVHTTGFGPRVQEGPHVDETFSQVMGLRGDPSDDQIGVVSKGEVRHIGFVRSFVICCTCVLEGGAEEISQPAPSFHAPIDPGTVDAQVAMRSNFDVDSTITIRRLVKVRKNYFIPLEYELHAPLPGERPYDAFPNGFNLSTDALEVGLRFPLHPVIEACLKGWQIAFLDGAQLVALSGSFPMGMFQVGHNGDPRFVHGLFSPKPRTGRVLPHRSCWIQSGRRDFQQQRDSRATSGKGKEPGAMEEAPERGNTLWELCEVEDHMGAERYFTIVMTRLKVAEGEDPLMLRWSAIAGSSQFWTEGPLSEEYIRGALHPTLANLDRARDDRARLEGDVLSLTEAAMLLEAKLKDEGAKAVVGYKASRGFESGLKKMGWVSYEFEYRVALKRLRGKHP</sequence>
<dbReference type="EMBL" id="KV875636">
    <property type="protein sequence ID" value="RZR72150.1"/>
    <property type="molecule type" value="Genomic_DNA"/>
</dbReference>
<feature type="compositionally biased region" description="Basic and acidic residues" evidence="1">
    <location>
        <begin position="268"/>
        <end position="289"/>
    </location>
</feature>
<organism evidence="2">
    <name type="scientific">Ensete ventricosum</name>
    <name type="common">Abyssinian banana</name>
    <name type="synonym">Musa ensete</name>
    <dbReference type="NCBI Taxonomy" id="4639"/>
    <lineage>
        <taxon>Eukaryota</taxon>
        <taxon>Viridiplantae</taxon>
        <taxon>Streptophyta</taxon>
        <taxon>Embryophyta</taxon>
        <taxon>Tracheophyta</taxon>
        <taxon>Spermatophyta</taxon>
        <taxon>Magnoliopsida</taxon>
        <taxon>Liliopsida</taxon>
        <taxon>Zingiberales</taxon>
        <taxon>Musaceae</taxon>
        <taxon>Ensete</taxon>
    </lineage>
</organism>
<feature type="region of interest" description="Disordered" evidence="1">
    <location>
        <begin position="268"/>
        <end position="297"/>
    </location>
</feature>
<accession>A0A445MCY8</accession>
<dbReference type="Proteomes" id="UP000290560">
    <property type="component" value="Unassembled WGS sequence"/>
</dbReference>
<evidence type="ECO:0000313" key="2">
    <source>
        <dbReference type="EMBL" id="RZR72150.1"/>
    </source>
</evidence>
<gene>
    <name evidence="2" type="ORF">BHM03_00010860</name>
</gene>
<reference evidence="2" key="1">
    <citation type="journal article" date="2018" name="Data Brief">
        <title>Genome sequence data from 17 accessions of Ensete ventricosum, a staple food crop for millions in Ethiopia.</title>
        <authorList>
            <person name="Yemataw Z."/>
            <person name="Muzemil S."/>
            <person name="Ambachew D."/>
            <person name="Tripathi L."/>
            <person name="Tesfaye K."/>
            <person name="Chala A."/>
            <person name="Farbos A."/>
            <person name="O'Neill P."/>
            <person name="Moore K."/>
            <person name="Grant M."/>
            <person name="Studholme D.J."/>
        </authorList>
    </citation>
    <scope>NUCLEOTIDE SEQUENCE [LARGE SCALE GENOMIC DNA]</scope>
    <source>
        <tissue evidence="2">Leaf</tissue>
    </source>
</reference>
<dbReference type="AlphaFoldDB" id="A0A445MCY8"/>
<protein>
    <submittedName>
        <fullName evidence="2">Uncharacterized protein</fullName>
    </submittedName>
</protein>
<evidence type="ECO:0000256" key="1">
    <source>
        <dbReference type="SAM" id="MobiDB-lite"/>
    </source>
</evidence>
<proteinExistence type="predicted"/>
<name>A0A445MCY8_ENSVE</name>